<dbReference type="AlphaFoldDB" id="A0A9Q0N8S5"/>
<protein>
    <submittedName>
        <fullName evidence="1">Uncharacterized protein</fullName>
    </submittedName>
</protein>
<keyword evidence="2" id="KW-1185">Reference proteome</keyword>
<organism evidence="1 2">
    <name type="scientific">Pseudolycoriella hygida</name>
    <dbReference type="NCBI Taxonomy" id="35572"/>
    <lineage>
        <taxon>Eukaryota</taxon>
        <taxon>Metazoa</taxon>
        <taxon>Ecdysozoa</taxon>
        <taxon>Arthropoda</taxon>
        <taxon>Hexapoda</taxon>
        <taxon>Insecta</taxon>
        <taxon>Pterygota</taxon>
        <taxon>Neoptera</taxon>
        <taxon>Endopterygota</taxon>
        <taxon>Diptera</taxon>
        <taxon>Nematocera</taxon>
        <taxon>Sciaroidea</taxon>
        <taxon>Sciaridae</taxon>
        <taxon>Pseudolycoriella</taxon>
    </lineage>
</organism>
<feature type="non-terminal residue" evidence="1">
    <location>
        <position position="1"/>
    </location>
</feature>
<gene>
    <name evidence="1" type="ORF">Bhyg_01135</name>
</gene>
<evidence type="ECO:0000313" key="1">
    <source>
        <dbReference type="EMBL" id="KAJ6645926.1"/>
    </source>
</evidence>
<sequence>MGTTLVSAHIVQSHFFFCATSQSLEKYRFSVATFGTGMIFRSRQRGIVNHVRHNGTPNYYILDKNGFQRNLAHYRNDRLQPLL</sequence>
<dbReference type="Proteomes" id="UP001151699">
    <property type="component" value="Chromosome A"/>
</dbReference>
<comment type="caution">
    <text evidence="1">The sequence shown here is derived from an EMBL/GenBank/DDBJ whole genome shotgun (WGS) entry which is preliminary data.</text>
</comment>
<name>A0A9Q0N8S5_9DIPT</name>
<evidence type="ECO:0000313" key="2">
    <source>
        <dbReference type="Proteomes" id="UP001151699"/>
    </source>
</evidence>
<reference evidence="1" key="1">
    <citation type="submission" date="2022-07" db="EMBL/GenBank/DDBJ databases">
        <authorList>
            <person name="Trinca V."/>
            <person name="Uliana J.V.C."/>
            <person name="Torres T.T."/>
            <person name="Ward R.J."/>
            <person name="Monesi N."/>
        </authorList>
    </citation>
    <scope>NUCLEOTIDE SEQUENCE</scope>
    <source>
        <strain evidence="1">HSMRA1968</strain>
        <tissue evidence="1">Whole embryos</tissue>
    </source>
</reference>
<accession>A0A9Q0N8S5</accession>
<proteinExistence type="predicted"/>
<dbReference type="EMBL" id="WJQU01000001">
    <property type="protein sequence ID" value="KAJ6645926.1"/>
    <property type="molecule type" value="Genomic_DNA"/>
</dbReference>